<name>A0A7J6B080_AMEME</name>
<keyword evidence="1" id="KW-1133">Transmembrane helix</keyword>
<comment type="caution">
    <text evidence="3">The sequence shown here is derived from an EMBL/GenBank/DDBJ whole genome shotgun (WGS) entry which is preliminary data.</text>
</comment>
<accession>A0A7J6B080</accession>
<dbReference type="Proteomes" id="UP000593565">
    <property type="component" value="Unassembled WGS sequence"/>
</dbReference>
<protein>
    <submittedName>
        <fullName evidence="3">Uncharacterized protein</fullName>
    </submittedName>
</protein>
<dbReference type="EMBL" id="JAAGNN010000006">
    <property type="protein sequence ID" value="KAF4088514.1"/>
    <property type="molecule type" value="Genomic_DNA"/>
</dbReference>
<evidence type="ECO:0000256" key="2">
    <source>
        <dbReference type="SAM" id="SignalP"/>
    </source>
</evidence>
<dbReference type="AlphaFoldDB" id="A0A7J6B080"/>
<gene>
    <name evidence="3" type="ORF">AMELA_G00082950</name>
</gene>
<evidence type="ECO:0000313" key="3">
    <source>
        <dbReference type="EMBL" id="KAF4088514.1"/>
    </source>
</evidence>
<organism evidence="3 4">
    <name type="scientific">Ameiurus melas</name>
    <name type="common">Black bullhead</name>
    <name type="synonym">Silurus melas</name>
    <dbReference type="NCBI Taxonomy" id="219545"/>
    <lineage>
        <taxon>Eukaryota</taxon>
        <taxon>Metazoa</taxon>
        <taxon>Chordata</taxon>
        <taxon>Craniata</taxon>
        <taxon>Vertebrata</taxon>
        <taxon>Euteleostomi</taxon>
        <taxon>Actinopterygii</taxon>
        <taxon>Neopterygii</taxon>
        <taxon>Teleostei</taxon>
        <taxon>Ostariophysi</taxon>
        <taxon>Siluriformes</taxon>
        <taxon>Ictaluridae</taxon>
        <taxon>Ameiurus</taxon>
    </lineage>
</organism>
<keyword evidence="1" id="KW-0812">Transmembrane</keyword>
<feature type="chain" id="PRO_5029516559" evidence="2">
    <location>
        <begin position="25"/>
        <end position="212"/>
    </location>
</feature>
<feature type="signal peptide" evidence="2">
    <location>
        <begin position="1"/>
        <end position="24"/>
    </location>
</feature>
<keyword evidence="2" id="KW-0732">Signal</keyword>
<evidence type="ECO:0000313" key="4">
    <source>
        <dbReference type="Proteomes" id="UP000593565"/>
    </source>
</evidence>
<keyword evidence="1" id="KW-0472">Membrane</keyword>
<sequence>MRAVMMARGCFVCYCSVLVWSCAADMCSKGCSLTSKNISYTCKDISTVRGYTFPVPDGVPGECLRTCEHGWYHKNDTFLVDSKEPYVGNLSEPIVEVTPQNLTTYTCLDEPYWKMDCQCSGKANFVASYIAVQSPKNMGVMATDESARSNNARSDLLWLLTMPTPFLMALLLVYCKKKGCVSKGFRQVKNGLCAEKGMTLNFTYTSGEKVCK</sequence>
<evidence type="ECO:0000256" key="1">
    <source>
        <dbReference type="SAM" id="Phobius"/>
    </source>
</evidence>
<keyword evidence="4" id="KW-1185">Reference proteome</keyword>
<feature type="transmembrane region" description="Helical" evidence="1">
    <location>
        <begin position="156"/>
        <end position="175"/>
    </location>
</feature>
<proteinExistence type="predicted"/>
<reference evidence="3 4" key="1">
    <citation type="submission" date="2020-02" db="EMBL/GenBank/DDBJ databases">
        <title>A chromosome-scale genome assembly of the black bullhead catfish (Ameiurus melas).</title>
        <authorList>
            <person name="Wen M."/>
            <person name="Zham M."/>
            <person name="Cabau C."/>
            <person name="Klopp C."/>
            <person name="Donnadieu C."/>
            <person name="Roques C."/>
            <person name="Bouchez O."/>
            <person name="Lampietro C."/>
            <person name="Jouanno E."/>
            <person name="Herpin A."/>
            <person name="Louis A."/>
            <person name="Berthelot C."/>
            <person name="Parey E."/>
            <person name="Roest-Crollius H."/>
            <person name="Braasch I."/>
            <person name="Postlethwait J."/>
            <person name="Robinson-Rechavi M."/>
            <person name="Echchiki A."/>
            <person name="Begum T."/>
            <person name="Montfort J."/>
            <person name="Schartl M."/>
            <person name="Bobe J."/>
            <person name="Guiguen Y."/>
        </authorList>
    </citation>
    <scope>NUCLEOTIDE SEQUENCE [LARGE SCALE GENOMIC DNA]</scope>
    <source>
        <strain evidence="3">M_S1</strain>
        <tissue evidence="3">Blood</tissue>
    </source>
</reference>